<proteinExistence type="predicted"/>
<dbReference type="SUPFAM" id="SSF109604">
    <property type="entry name" value="HD-domain/PDEase-like"/>
    <property type="match status" value="2"/>
</dbReference>
<dbReference type="PANTHER" id="PTHR43155:SF2">
    <property type="entry name" value="CYCLIC DI-GMP PHOSPHODIESTERASE PA4108"/>
    <property type="match status" value="1"/>
</dbReference>
<keyword evidence="1" id="KW-1133">Transmembrane helix</keyword>
<feature type="domain" description="HD-GYP" evidence="3">
    <location>
        <begin position="754"/>
        <end position="963"/>
    </location>
</feature>
<dbReference type="CDD" id="cd00077">
    <property type="entry name" value="HDc"/>
    <property type="match status" value="1"/>
</dbReference>
<dbReference type="SMART" id="SM00065">
    <property type="entry name" value="GAF"/>
    <property type="match status" value="1"/>
</dbReference>
<dbReference type="InterPro" id="IPR003660">
    <property type="entry name" value="HAMP_dom"/>
</dbReference>
<organism evidence="4 5">
    <name type="scientific">Pseudomonas fungipugnans</name>
    <dbReference type="NCBI Taxonomy" id="3024217"/>
    <lineage>
        <taxon>Bacteria</taxon>
        <taxon>Pseudomonadati</taxon>
        <taxon>Pseudomonadota</taxon>
        <taxon>Gammaproteobacteria</taxon>
        <taxon>Pseudomonadales</taxon>
        <taxon>Pseudomonadaceae</taxon>
        <taxon>Pseudomonas</taxon>
    </lineage>
</organism>
<feature type="domain" description="HAMP" evidence="2">
    <location>
        <begin position="365"/>
        <end position="418"/>
    </location>
</feature>
<dbReference type="SUPFAM" id="SSF55781">
    <property type="entry name" value="GAF domain-like"/>
    <property type="match status" value="1"/>
</dbReference>
<dbReference type="EMBL" id="JARBWL010000001">
    <property type="protein sequence ID" value="MDI2591198.1"/>
    <property type="molecule type" value="Genomic_DNA"/>
</dbReference>
<dbReference type="Gene3D" id="6.10.340.10">
    <property type="match status" value="1"/>
</dbReference>
<name>A0ABT6QJZ8_9PSED</name>
<accession>A0ABT6QJZ8</accession>
<gene>
    <name evidence="4" type="ORF">POF45_07105</name>
</gene>
<dbReference type="SMART" id="SM00471">
    <property type="entry name" value="HDc"/>
    <property type="match status" value="1"/>
</dbReference>
<dbReference type="PROSITE" id="PS51832">
    <property type="entry name" value="HD_GYP"/>
    <property type="match status" value="1"/>
</dbReference>
<dbReference type="Proteomes" id="UP001159100">
    <property type="component" value="Unassembled WGS sequence"/>
</dbReference>
<evidence type="ECO:0000313" key="4">
    <source>
        <dbReference type="EMBL" id="MDI2591198.1"/>
    </source>
</evidence>
<sequence length="982" mass="108954">MPSPLHPDKRRFPLHVHISVMFTFLLLLTGVVLGIFNYRQTTQVILSSSEKVFERIEQDVRLDLQSTYVPIRHLLSLLADNPAAQADGLEPRLALLKPFSQALKDNPNLASLYLGYANGDFFMVRPLRGDALKKLLNAPTTAAYQVWSIERRAGDNQVHSQSLFYDAALTRISRQDLADETYDPRSRTWFSSALEDPNQITTDPYVFFSTHNVGTTLARRSDNGVVMGADLTLAELSATLAKHVVTPATEIVLFDARGNAIAYPDSRKLIIDDQTVHLSKAADLSPAIGALLTGHPEGNRLEVNGRQWIVARSSMQEGGPQGLQLALLVPEDELLVDAYRMRWQGALVTLAILLLCLPLGWLTSRLLVKPLHALVEEADAIRSFDFNFPASRRSPVLEVDQLSLSMARMKESLGSFFRITDSLGAETRFAPLLQKVLFETVKIAQAQAGLIYLREGDDQRLEPHGLIIDGTPEALSSFDIQGHEPESSQSPAWLLQLSRTDNLVTHLGFEQAGDLQRVLLAIDSPRVHLIGIRLRNRHNETVGLLVLLLADSGSQSDLEKLRPDRIAFLQAVSGAAAVSIESQRLQAKQKQLLDAFIQLLAGAIDAKSPYTGGHCQRVPALTLMLAQAAAASEAPAFSGYQPSEDEWEALHIAAWLHDCGKVTTPEYVVDKATKLETLNDRIHEIRTRFEVLKRDAWIGYWQALALGGDAQSLAEQRNASLAALDDDFAFVARCNMGSEAMAGADLQRLNLIAQRTWSRTLDDRIGVSWEENRRQAATAAPTLPVNEPLLGDKPEHLFERAEAELIPSENPWGFKLDAPRYKYNRGELYNLSIVRGTLTREERYVINHHMVQTILMLSHLPFPGHLNSVAEIAGGHHEKMDGTGYPKQLKREEMSLPARMMAIADIFEALTAADRPYKKAKSLSEALGIMATMCRDAHIDPELFGLFINERIYLRYADQFLTPQQIDAVDPLGLLVKAGLAA</sequence>
<dbReference type="InterPro" id="IPR003018">
    <property type="entry name" value="GAF"/>
</dbReference>
<dbReference type="InterPro" id="IPR003607">
    <property type="entry name" value="HD/PDEase_dom"/>
</dbReference>
<keyword evidence="1" id="KW-0812">Transmembrane</keyword>
<dbReference type="InterPro" id="IPR029016">
    <property type="entry name" value="GAF-like_dom_sf"/>
</dbReference>
<dbReference type="Pfam" id="PF13487">
    <property type="entry name" value="HD_5"/>
    <property type="match status" value="1"/>
</dbReference>
<reference evidence="4 5" key="1">
    <citation type="submission" date="2023-02" db="EMBL/GenBank/DDBJ databases">
        <title>Pseudomonas chrutzelriedensis sp. nov., a potently antifungal strain isolated from moss.</title>
        <authorList>
            <person name="Schnyder A."/>
            <person name="Kalawong R."/>
            <person name="Eberl L."/>
            <person name="Agnoli K."/>
        </authorList>
    </citation>
    <scope>NUCLEOTIDE SEQUENCE [LARGE SCALE GENOMIC DNA]</scope>
    <source>
        <strain evidence="4 5">681</strain>
    </source>
</reference>
<dbReference type="RefSeq" id="WP_282315423.1">
    <property type="nucleotide sequence ID" value="NZ_JARBWL010000001.1"/>
</dbReference>
<evidence type="ECO:0000259" key="3">
    <source>
        <dbReference type="PROSITE" id="PS51832"/>
    </source>
</evidence>
<dbReference type="Pfam" id="PF01590">
    <property type="entry name" value="GAF"/>
    <property type="match status" value="1"/>
</dbReference>
<feature type="transmembrane region" description="Helical" evidence="1">
    <location>
        <begin position="12"/>
        <end position="36"/>
    </location>
</feature>
<dbReference type="Gene3D" id="3.30.450.40">
    <property type="match status" value="1"/>
</dbReference>
<comment type="caution">
    <text evidence="4">The sequence shown here is derived from an EMBL/GenBank/DDBJ whole genome shotgun (WGS) entry which is preliminary data.</text>
</comment>
<evidence type="ECO:0000313" key="5">
    <source>
        <dbReference type="Proteomes" id="UP001159100"/>
    </source>
</evidence>
<keyword evidence="5" id="KW-1185">Reference proteome</keyword>
<dbReference type="Gene3D" id="3.30.450.20">
    <property type="entry name" value="PAS domain"/>
    <property type="match status" value="2"/>
</dbReference>
<dbReference type="PROSITE" id="PS50885">
    <property type="entry name" value="HAMP"/>
    <property type="match status" value="1"/>
</dbReference>
<protein>
    <submittedName>
        <fullName evidence="4">HD domain-containing protein</fullName>
    </submittedName>
</protein>
<dbReference type="PANTHER" id="PTHR43155">
    <property type="entry name" value="CYCLIC DI-GMP PHOSPHODIESTERASE PA4108-RELATED"/>
    <property type="match status" value="1"/>
</dbReference>
<dbReference type="Gene3D" id="1.10.3210.10">
    <property type="entry name" value="Hypothetical protein af1432"/>
    <property type="match status" value="2"/>
</dbReference>
<evidence type="ECO:0000256" key="1">
    <source>
        <dbReference type="SAM" id="Phobius"/>
    </source>
</evidence>
<evidence type="ECO:0000259" key="2">
    <source>
        <dbReference type="PROSITE" id="PS50885"/>
    </source>
</evidence>
<dbReference type="InterPro" id="IPR037522">
    <property type="entry name" value="HD_GYP_dom"/>
</dbReference>
<keyword evidence="1" id="KW-0472">Membrane</keyword>
<feature type="transmembrane region" description="Helical" evidence="1">
    <location>
        <begin position="343"/>
        <end position="362"/>
    </location>
</feature>